<name>A0A163LBY0_9BACL</name>
<dbReference type="AlphaFoldDB" id="A0A163LBY0"/>
<evidence type="ECO:0000256" key="1">
    <source>
        <dbReference type="SAM" id="Phobius"/>
    </source>
</evidence>
<accession>A0A163LBY0</accession>
<dbReference type="InterPro" id="IPR009570">
    <property type="entry name" value="Spore_III_AC"/>
</dbReference>
<sequence>MNIEVNAIFQIAGIGIIIAMIHTVLKQMGKEDMAHWVTLIGFVVVLFMVIRLLDDLLKEIKSIFLFQ</sequence>
<dbReference type="InterPro" id="IPR025664">
    <property type="entry name" value="Spore_III_AC/AD"/>
</dbReference>
<reference evidence="2" key="1">
    <citation type="journal article" date="2016" name="Genome Announc.">
        <title>Draft genomes of two strains of Paenibacillus glucanolyticus with capability to degrade lignocellulose.</title>
        <authorList>
            <person name="Mathews S.L."/>
            <person name="Pawlak J."/>
            <person name="Grunden A.M."/>
        </authorList>
    </citation>
    <scope>NUCLEOTIDE SEQUENCE [LARGE SCALE GENOMIC DNA]</scope>
    <source>
        <strain evidence="2">SLM1</strain>
    </source>
</reference>
<dbReference type="STRING" id="59843.A3958_19075"/>
<gene>
    <name evidence="2" type="ORF">AWU65_19665</name>
</gene>
<keyword evidence="3" id="KW-1185">Reference proteome</keyword>
<dbReference type="KEGG" id="pglu:A3958_19075"/>
<dbReference type="EMBL" id="LWMH01000001">
    <property type="protein sequence ID" value="KZS47981.1"/>
    <property type="molecule type" value="Genomic_DNA"/>
</dbReference>
<dbReference type="GeneID" id="97556527"/>
<protein>
    <submittedName>
        <fullName evidence="2">Stage III sporulation protein AC</fullName>
    </submittedName>
</protein>
<keyword evidence="1" id="KW-0472">Membrane</keyword>
<proteinExistence type="predicted"/>
<dbReference type="RefSeq" id="WP_006209363.1">
    <property type="nucleotide sequence ID" value="NZ_CBCSBX010000004.1"/>
</dbReference>
<feature type="transmembrane region" description="Helical" evidence="1">
    <location>
        <begin position="7"/>
        <end position="27"/>
    </location>
</feature>
<organism evidence="2 3">
    <name type="scientific">Paenibacillus glucanolyticus</name>
    <dbReference type="NCBI Taxonomy" id="59843"/>
    <lineage>
        <taxon>Bacteria</taxon>
        <taxon>Bacillati</taxon>
        <taxon>Bacillota</taxon>
        <taxon>Bacilli</taxon>
        <taxon>Bacillales</taxon>
        <taxon>Paenibacillaceae</taxon>
        <taxon>Paenibacillus</taxon>
    </lineage>
</organism>
<comment type="caution">
    <text evidence="2">The sequence shown here is derived from an EMBL/GenBank/DDBJ whole genome shotgun (WGS) entry which is preliminary data.</text>
</comment>
<dbReference type="Proteomes" id="UP000076796">
    <property type="component" value="Unassembled WGS sequence"/>
</dbReference>
<dbReference type="NCBIfam" id="TIGR02848">
    <property type="entry name" value="spore_III_AC"/>
    <property type="match status" value="1"/>
</dbReference>
<dbReference type="OrthoDB" id="9800383at2"/>
<dbReference type="Pfam" id="PF06686">
    <property type="entry name" value="SpoIIIAC"/>
    <property type="match status" value="1"/>
</dbReference>
<feature type="transmembrane region" description="Helical" evidence="1">
    <location>
        <begin position="33"/>
        <end position="53"/>
    </location>
</feature>
<keyword evidence="1" id="KW-1133">Transmembrane helix</keyword>
<evidence type="ECO:0000313" key="2">
    <source>
        <dbReference type="EMBL" id="KZS47981.1"/>
    </source>
</evidence>
<evidence type="ECO:0000313" key="3">
    <source>
        <dbReference type="Proteomes" id="UP000076796"/>
    </source>
</evidence>
<keyword evidence="1" id="KW-0812">Transmembrane</keyword>